<dbReference type="InterPro" id="IPR044060">
    <property type="entry name" value="Bacterial_rp_domain"/>
</dbReference>
<evidence type="ECO:0000313" key="4">
    <source>
        <dbReference type="EMBL" id="GAA5141025.1"/>
    </source>
</evidence>
<feature type="domain" description="Bacterial repeat" evidence="3">
    <location>
        <begin position="1014"/>
        <end position="1069"/>
    </location>
</feature>
<dbReference type="Pfam" id="PF17957">
    <property type="entry name" value="Big_7"/>
    <property type="match status" value="1"/>
</dbReference>
<dbReference type="NCBIfam" id="TIGR03803">
    <property type="entry name" value="Gloeo_Verruco"/>
    <property type="match status" value="11"/>
</dbReference>
<dbReference type="EMBL" id="BAABIA010000004">
    <property type="protein sequence ID" value="GAA5141025.1"/>
    <property type="molecule type" value="Genomic_DNA"/>
</dbReference>
<evidence type="ECO:0000313" key="5">
    <source>
        <dbReference type="Proteomes" id="UP001499852"/>
    </source>
</evidence>
<keyword evidence="2" id="KW-0732">Signal</keyword>
<gene>
    <name evidence="4" type="ORF">GCM10023213_24540</name>
</gene>
<dbReference type="PROSITE" id="PS50194">
    <property type="entry name" value="FILAMIN_REPEAT"/>
    <property type="match status" value="1"/>
</dbReference>
<dbReference type="InterPro" id="IPR017868">
    <property type="entry name" value="Filamin/ABP280_repeat-like"/>
</dbReference>
<feature type="chain" id="PRO_5047519939" description="Bacterial repeat domain-containing protein" evidence="2">
    <location>
        <begin position="25"/>
        <end position="1454"/>
    </location>
</feature>
<proteinExistence type="predicted"/>
<dbReference type="InterPro" id="IPR022519">
    <property type="entry name" value="Gloeo/Verruco_rpt"/>
</dbReference>
<dbReference type="NCBIfam" id="NF012200">
    <property type="entry name" value="choice_anch_D"/>
    <property type="match status" value="1"/>
</dbReference>
<dbReference type="Proteomes" id="UP001499852">
    <property type="component" value="Unassembled WGS sequence"/>
</dbReference>
<dbReference type="Gene3D" id="2.60.40.10">
    <property type="entry name" value="Immunoglobulins"/>
    <property type="match status" value="2"/>
</dbReference>
<accession>A0ABP9P686</accession>
<feature type="region of interest" description="Disordered" evidence="1">
    <location>
        <begin position="1435"/>
        <end position="1454"/>
    </location>
</feature>
<reference evidence="5" key="1">
    <citation type="journal article" date="2019" name="Int. J. Syst. Evol. Microbiol.">
        <title>The Global Catalogue of Microorganisms (GCM) 10K type strain sequencing project: providing services to taxonomists for standard genome sequencing and annotation.</title>
        <authorList>
            <consortium name="The Broad Institute Genomics Platform"/>
            <consortium name="The Broad Institute Genome Sequencing Center for Infectious Disease"/>
            <person name="Wu L."/>
            <person name="Ma J."/>
        </authorList>
    </citation>
    <scope>NUCLEOTIDE SEQUENCE [LARGE SCALE GENOMIC DNA]</scope>
    <source>
        <strain evidence="5">JCM 18053</strain>
    </source>
</reference>
<evidence type="ECO:0000259" key="3">
    <source>
        <dbReference type="Pfam" id="PF18998"/>
    </source>
</evidence>
<organism evidence="4 5">
    <name type="scientific">Prosthecobacter algae</name>
    <dbReference type="NCBI Taxonomy" id="1144682"/>
    <lineage>
        <taxon>Bacteria</taxon>
        <taxon>Pseudomonadati</taxon>
        <taxon>Verrucomicrobiota</taxon>
        <taxon>Verrucomicrobiia</taxon>
        <taxon>Verrucomicrobiales</taxon>
        <taxon>Verrucomicrobiaceae</taxon>
        <taxon>Prosthecobacter</taxon>
    </lineage>
</organism>
<name>A0ABP9P686_9BACT</name>
<comment type="caution">
    <text evidence="4">The sequence shown here is derived from an EMBL/GenBank/DDBJ whole genome shotgun (WGS) entry which is preliminary data.</text>
</comment>
<evidence type="ECO:0000256" key="2">
    <source>
        <dbReference type="SAM" id="SignalP"/>
    </source>
</evidence>
<evidence type="ECO:0000256" key="1">
    <source>
        <dbReference type="SAM" id="MobiDB-lite"/>
    </source>
</evidence>
<dbReference type="Pfam" id="PF18998">
    <property type="entry name" value="Flg_new_2"/>
    <property type="match status" value="1"/>
</dbReference>
<dbReference type="SUPFAM" id="SSF63829">
    <property type="entry name" value="Calcium-dependent phosphotriesterase"/>
    <property type="match status" value="2"/>
</dbReference>
<feature type="signal peptide" evidence="2">
    <location>
        <begin position="1"/>
        <end position="24"/>
    </location>
</feature>
<sequence length="1454" mass="150809">MKSFSVTLLAVLSVLVGSMETALAALKPKAEEICSFPAIPRADYIARKLVKHPGNGWFYGITTRRFLGRYVMFRIRFNGEFEPVHVFQDTQDFNTAPSLELTIGRDGHFYGVINPVDEVGVGSFYKLSPEGVYTSLGSFGGGYSVGKLTEGADGEFYTLGDAGGTKGYGRVIKVTSAGVHSVVASFASQVVRRSYWGQLTLGPDGNFYGLSNTSGVPNDQGSVFRMTPSGLFTRIAAFDGGSAGQRPFGDLLLGPDGNFYGLAQGGWWGNVFKVTPAGVLTNHYSVPSRVPGNIAEFKGLSLDDAGNLCLVTESGIYRISPEGTATTFFEGLTYASTGIVQGDNGLYYGIKTQGGHLNLGSFYSISAQGAQATVIDFGRVGHYGPRGSLTLGPDGDLYGMTSSTVQYGMGSIFRLTSEGELTTLVRFGDTAGLPGTFPRGHLTRGNDGAFYGMTSSGGGGGDGSIFKMTPEGVATNLVNFSSYSGPYRGYAPVGSLLLAADGFFYGTTYRGGISDSGTVFKMSAGGAVTELADFTWLNGRYPVGSLGVGPDGYLYGMTSAGGSYGYGTIYQLMATGAITTVVEFTGDEPGAKGASPCGSLILGSDGNGYGMTQYGGASDMGTVFRITPTGQFTTLVEFTGMTGSRKGAEPRGSLTQGPDGRLYGMTSAGGTSNLGVAFALTTSGSYSLLLDFKGSSRAEGAEEGAVPLEGHFITGADGHLYGMTSEGGSRGGGSVFRLNLYTAIAVSGNGVPIVRGNNPPLVSDNRDFGRVKVEGSSAGRAFTLSNQGTMLLNLGNASQILFSGEHAGDFSVSSPPSASVQPGVGTGFGLLFNPSAEGLRTAQVTITSSDVNEAPFTFNVQGYGTLKEPELQKPSVRLATPTGKVVSQTSPLLVAGTASDNVGVAKVEISLNGAEAVTATLGTSAKPTAVPFTASLVPVIGANTLLLTVEDTSGNIGTLSYTFTFERRFQLSLVREVPAAQSETPDKVGTVALLATPAKAATALVKAPLPQTAAVLPGTVLKVTATARPGYLFSHWEELPEDALAVAQTVVFTMPERDVLGVKAVFVENPLPALFGSKAAVHQGLLRPKEGTAANIQTTGFVSATLTPTSGSLSGKVYAGGAIVPFTAVMRGDGSVWFKKGAGYARGFGFQDKELFLEWTETGLVLALNGPAGAESSGTAGPMKAATADLLDAKGKTGIYTMALAAMGQEPPRSLASYPQGTGYVTLTLSANGTVKLAGLLADGSKITASSFLTTSTRSAFFLQQPTPGAATKLGSLSGTLVFKPAGRPDDDIICTDAQWFRPAVTEGKNLATQLYTAGWPEGVSLDGAGARYDALLTLQSALGLDAMNEAGNAILGVESGRLSAGKEWRLNVDGNKLLKLDAADETYTLTFNAKTGLMQGTFAPNWSQPAKALPKFTGLLIQKGTYKGAHGHSISNAVGDTDPESSNVSLWWP</sequence>
<dbReference type="InterPro" id="IPR013783">
    <property type="entry name" value="Ig-like_fold"/>
</dbReference>
<dbReference type="RefSeq" id="WP_345736660.1">
    <property type="nucleotide sequence ID" value="NZ_BAABIA010000004.1"/>
</dbReference>
<keyword evidence="5" id="KW-1185">Reference proteome</keyword>
<protein>
    <recommendedName>
        <fullName evidence="3">Bacterial repeat domain-containing protein</fullName>
    </recommendedName>
</protein>